<dbReference type="EMBL" id="RSCE01000001">
    <property type="protein sequence ID" value="RSH87844.1"/>
    <property type="molecule type" value="Genomic_DNA"/>
</dbReference>
<dbReference type="RefSeq" id="XP_028480052.1">
    <property type="nucleotide sequence ID" value="XM_028616195.1"/>
</dbReference>
<dbReference type="AlphaFoldDB" id="A0A427YA28"/>
<feature type="region of interest" description="Disordered" evidence="1">
    <location>
        <begin position="1"/>
        <end position="23"/>
    </location>
</feature>
<accession>A0A427YA28</accession>
<gene>
    <name evidence="2" type="ORF">EHS24_000362</name>
</gene>
<organism evidence="2 3">
    <name type="scientific">Apiotrichum porosum</name>
    <dbReference type="NCBI Taxonomy" id="105984"/>
    <lineage>
        <taxon>Eukaryota</taxon>
        <taxon>Fungi</taxon>
        <taxon>Dikarya</taxon>
        <taxon>Basidiomycota</taxon>
        <taxon>Agaricomycotina</taxon>
        <taxon>Tremellomycetes</taxon>
        <taxon>Trichosporonales</taxon>
        <taxon>Trichosporonaceae</taxon>
        <taxon>Apiotrichum</taxon>
    </lineage>
</organism>
<evidence type="ECO:0000313" key="3">
    <source>
        <dbReference type="Proteomes" id="UP000279236"/>
    </source>
</evidence>
<evidence type="ECO:0000256" key="1">
    <source>
        <dbReference type="SAM" id="MobiDB-lite"/>
    </source>
</evidence>
<proteinExistence type="predicted"/>
<comment type="caution">
    <text evidence="2">The sequence shown here is derived from an EMBL/GenBank/DDBJ whole genome shotgun (WGS) entry which is preliminary data.</text>
</comment>
<sequence length="266" mass="30067">MAAMDIDMPMASPTSPAPYPTIAPEDTRTYLRKRKASPTVDVRRVYQQTDLHLPPPLMVPRSPYALPTDLEERWHRLPHLSGPPHTARAKELPTDGELRYDAEQITVEGLLHGDYSVPRYIRLRQGSMLAEVDRWLADNGARLRDEAVTWAAAFHSKQQHWLQAYGTTIPDHDDEGYAYRGPLDWSDPHMARERAVHAADVAVELGFKYPTEDGKPARPCLGYSKYVSTGGPRIVYTLYPLRSMWMYILSLPSGNAGTEDNTPYPI</sequence>
<reference evidence="2 3" key="1">
    <citation type="submission" date="2018-11" db="EMBL/GenBank/DDBJ databases">
        <title>Genome sequence of Apiotrichum porosum DSM 27194.</title>
        <authorList>
            <person name="Aliyu H."/>
            <person name="Gorte O."/>
            <person name="Ochsenreither K."/>
        </authorList>
    </citation>
    <scope>NUCLEOTIDE SEQUENCE [LARGE SCALE GENOMIC DNA]</scope>
    <source>
        <strain evidence="2 3">DSM 27194</strain>
    </source>
</reference>
<evidence type="ECO:0000313" key="2">
    <source>
        <dbReference type="EMBL" id="RSH87844.1"/>
    </source>
</evidence>
<keyword evidence="3" id="KW-1185">Reference proteome</keyword>
<dbReference type="Proteomes" id="UP000279236">
    <property type="component" value="Unassembled WGS sequence"/>
</dbReference>
<name>A0A427YA28_9TREE</name>
<dbReference type="GeneID" id="39584905"/>
<protein>
    <submittedName>
        <fullName evidence="2">Uncharacterized protein</fullName>
    </submittedName>
</protein>